<feature type="transmembrane region" description="Helical" evidence="2">
    <location>
        <begin position="262"/>
        <end position="286"/>
    </location>
</feature>
<dbReference type="Gene3D" id="2.60.120.260">
    <property type="entry name" value="Galactose-binding domain-like"/>
    <property type="match status" value="1"/>
</dbReference>
<name>A0ABZ1D1X7_9TREE</name>
<keyword evidence="2" id="KW-0812">Transmembrane</keyword>
<feature type="region of interest" description="Disordered" evidence="1">
    <location>
        <begin position="184"/>
        <end position="224"/>
    </location>
</feature>
<dbReference type="Proteomes" id="UP001329825">
    <property type="component" value="Chromosome 6"/>
</dbReference>
<accession>A0ABZ1D1X7</accession>
<reference evidence="3 4" key="1">
    <citation type="submission" date="2024-01" db="EMBL/GenBank/DDBJ databases">
        <title>Comparative genomics of Cryptococcus and Kwoniella reveals pathogenesis evolution and contrasting modes of karyotype evolution via chromosome fusion or intercentromeric recombination.</title>
        <authorList>
            <person name="Coelho M.A."/>
            <person name="David-Palma M."/>
            <person name="Shea T."/>
            <person name="Bowers K."/>
            <person name="McGinley-Smith S."/>
            <person name="Mohammad A.W."/>
            <person name="Gnirke A."/>
            <person name="Yurkov A.M."/>
            <person name="Nowrousian M."/>
            <person name="Sun S."/>
            <person name="Cuomo C.A."/>
            <person name="Heitman J."/>
        </authorList>
    </citation>
    <scope>NUCLEOTIDE SEQUENCE [LARGE SCALE GENOMIC DNA]</scope>
    <source>
        <strain evidence="3">CBS 11374</strain>
    </source>
</reference>
<keyword evidence="4" id="KW-1185">Reference proteome</keyword>
<gene>
    <name evidence="3" type="ORF">IL334_004787</name>
</gene>
<dbReference type="RefSeq" id="XP_062792553.1">
    <property type="nucleotide sequence ID" value="XM_062936502.1"/>
</dbReference>
<feature type="compositionally biased region" description="Acidic residues" evidence="1">
    <location>
        <begin position="342"/>
        <end position="351"/>
    </location>
</feature>
<evidence type="ECO:0000313" key="3">
    <source>
        <dbReference type="EMBL" id="WRT67813.1"/>
    </source>
</evidence>
<feature type="compositionally biased region" description="Low complexity" evidence="1">
    <location>
        <begin position="199"/>
        <end position="224"/>
    </location>
</feature>
<protein>
    <submittedName>
        <fullName evidence="3">Uncharacterized protein</fullName>
    </submittedName>
</protein>
<feature type="region of interest" description="Disordered" evidence="1">
    <location>
        <begin position="323"/>
        <end position="351"/>
    </location>
</feature>
<dbReference type="GeneID" id="87956918"/>
<keyword evidence="2" id="KW-0472">Membrane</keyword>
<proteinExistence type="predicted"/>
<evidence type="ECO:0000313" key="4">
    <source>
        <dbReference type="Proteomes" id="UP001329825"/>
    </source>
</evidence>
<organism evidence="3 4">
    <name type="scientific">Kwoniella shivajii</name>
    <dbReference type="NCBI Taxonomy" id="564305"/>
    <lineage>
        <taxon>Eukaryota</taxon>
        <taxon>Fungi</taxon>
        <taxon>Dikarya</taxon>
        <taxon>Basidiomycota</taxon>
        <taxon>Agaricomycotina</taxon>
        <taxon>Tremellomycetes</taxon>
        <taxon>Tremellales</taxon>
        <taxon>Cryptococcaceae</taxon>
        <taxon>Kwoniella</taxon>
    </lineage>
</organism>
<evidence type="ECO:0000256" key="1">
    <source>
        <dbReference type="SAM" id="MobiDB-lite"/>
    </source>
</evidence>
<feature type="compositionally biased region" description="Low complexity" evidence="1">
    <location>
        <begin position="154"/>
        <end position="172"/>
    </location>
</feature>
<dbReference type="EMBL" id="CP141886">
    <property type="protein sequence ID" value="WRT67813.1"/>
    <property type="molecule type" value="Genomic_DNA"/>
</dbReference>
<feature type="compositionally biased region" description="Polar residues" evidence="1">
    <location>
        <begin position="184"/>
        <end position="198"/>
    </location>
</feature>
<sequence>MLRLNGSNEYINQDQLEEYQSILDNFWNGSISWTEQVNSWTELTFIGTDIWLYGISGPSYGKTQAIIDDQSQGEYDQYQNEIDHHRLLYEKHDLRDQEHKLRLINVQQGRRMAFDYAIIQSDVISDDDNNDSESTDAMQLIPEANSQPSSATQTISETTDVSTESSSSTEPTITEPALAAAQITPSHSSSIQSLPQPLNTTSSITNSNTSNLNDTSSPQTQAQAEAQAVASSAALAALLPTQYSASQLSTLKVPYQFHWNPAAYFVVIFSSFVLVLFLLFITHMILRYWLKRSGRINDGPQGDYTSGRNKRHSPLLDALHGRRIGSPMNPLKNGNANGSISDEAEDVTNGW</sequence>
<feature type="compositionally biased region" description="Polar residues" evidence="1">
    <location>
        <begin position="144"/>
        <end position="153"/>
    </location>
</feature>
<feature type="region of interest" description="Disordered" evidence="1">
    <location>
        <begin position="142"/>
        <end position="172"/>
    </location>
</feature>
<evidence type="ECO:0000256" key="2">
    <source>
        <dbReference type="SAM" id="Phobius"/>
    </source>
</evidence>
<keyword evidence="2" id="KW-1133">Transmembrane helix</keyword>